<dbReference type="InterPro" id="IPR009056">
    <property type="entry name" value="Cyt_c-like_dom"/>
</dbReference>
<evidence type="ECO:0000256" key="4">
    <source>
        <dbReference type="PROSITE-ProRule" id="PRU00433"/>
    </source>
</evidence>
<evidence type="ECO:0000256" key="1">
    <source>
        <dbReference type="ARBA" id="ARBA00022617"/>
    </source>
</evidence>
<proteinExistence type="predicted"/>
<feature type="domain" description="Cytochrome c" evidence="6">
    <location>
        <begin position="17"/>
        <end position="109"/>
    </location>
</feature>
<keyword evidence="1 4" id="KW-0349">Heme</keyword>
<dbReference type="PANTHER" id="PTHR35008:SF4">
    <property type="entry name" value="BLL4482 PROTEIN"/>
    <property type="match status" value="1"/>
</dbReference>
<keyword evidence="2 4" id="KW-0479">Metal-binding</keyword>
<feature type="region of interest" description="Disordered" evidence="5">
    <location>
        <begin position="110"/>
        <end position="142"/>
    </location>
</feature>
<dbReference type="EMBL" id="AP025593">
    <property type="protein sequence ID" value="BDG16009.1"/>
    <property type="molecule type" value="Genomic_DNA"/>
</dbReference>
<evidence type="ECO:0000256" key="2">
    <source>
        <dbReference type="ARBA" id="ARBA00022723"/>
    </source>
</evidence>
<dbReference type="SUPFAM" id="SSF46626">
    <property type="entry name" value="Cytochrome c"/>
    <property type="match status" value="1"/>
</dbReference>
<keyword evidence="3 4" id="KW-0408">Iron</keyword>
<evidence type="ECO:0000313" key="8">
    <source>
        <dbReference type="Proteomes" id="UP000831120"/>
    </source>
</evidence>
<dbReference type="Proteomes" id="UP000831120">
    <property type="component" value="Chromosome"/>
</dbReference>
<dbReference type="Gene3D" id="1.10.760.10">
    <property type="entry name" value="Cytochrome c-like domain"/>
    <property type="match status" value="1"/>
</dbReference>
<keyword evidence="8" id="KW-1185">Reference proteome</keyword>
<evidence type="ECO:0000256" key="3">
    <source>
        <dbReference type="ARBA" id="ARBA00023004"/>
    </source>
</evidence>
<reference evidence="7 8" key="1">
    <citation type="journal article" date="2022" name="Microbiol. Resour. Announc.">
        <title>Complete Genome Sequences of Thermus Strains Isolated from Senami Hot Spring in Japan.</title>
        <authorList>
            <person name="Miyazaki K."/>
        </authorList>
    </citation>
    <scope>NUCLEOTIDE SEQUENCE [LARGE SCALE GENOMIC DNA]</scope>
    <source>
        <strain evidence="7 8">SNM4-1</strain>
    </source>
</reference>
<dbReference type="PANTHER" id="PTHR35008">
    <property type="entry name" value="BLL4482 PROTEIN-RELATED"/>
    <property type="match status" value="1"/>
</dbReference>
<evidence type="ECO:0000313" key="7">
    <source>
        <dbReference type="EMBL" id="BDG16009.1"/>
    </source>
</evidence>
<dbReference type="Pfam" id="PF13442">
    <property type="entry name" value="Cytochrome_CBB3"/>
    <property type="match status" value="1"/>
</dbReference>
<dbReference type="PROSITE" id="PS51007">
    <property type="entry name" value="CYTC"/>
    <property type="match status" value="1"/>
</dbReference>
<dbReference type="InterPro" id="IPR051459">
    <property type="entry name" value="Cytochrome_c-type_DH"/>
</dbReference>
<evidence type="ECO:0000256" key="5">
    <source>
        <dbReference type="SAM" id="MobiDB-lite"/>
    </source>
</evidence>
<evidence type="ECO:0000259" key="6">
    <source>
        <dbReference type="PROSITE" id="PS51007"/>
    </source>
</evidence>
<protein>
    <submittedName>
        <fullName evidence="7">Cytochrome c-552</fullName>
    </submittedName>
</protein>
<sequence>MMRNGWMILALGFWGMALAQDGGKLYAQYCAGCHQPTGQGVPGAFPSLVGLDPLFKDPKGRAYLVQVVAFGLQGPLKVGSFTYNGLMPPIGQLEDEEIARLLNHIGASFGNRNPQPFTPVEVQKARERRLTPQEVLKGRPTR</sequence>
<name>A0ABN6NHW8_THEBO</name>
<dbReference type="InterPro" id="IPR036909">
    <property type="entry name" value="Cyt_c-like_dom_sf"/>
</dbReference>
<gene>
    <name evidence="7" type="primary">cycA_3</name>
    <name evidence="7" type="ORF">TbrSNM41_07430</name>
</gene>
<accession>A0ABN6NHW8</accession>
<organism evidence="7 8">
    <name type="scientific">Thermus brockianus</name>
    <dbReference type="NCBI Taxonomy" id="56956"/>
    <lineage>
        <taxon>Bacteria</taxon>
        <taxon>Thermotogati</taxon>
        <taxon>Deinococcota</taxon>
        <taxon>Deinococci</taxon>
        <taxon>Thermales</taxon>
        <taxon>Thermaceae</taxon>
        <taxon>Thermus</taxon>
    </lineage>
</organism>